<dbReference type="RefSeq" id="WP_144278708.1">
    <property type="nucleotide sequence ID" value="NZ_CP041730.1"/>
</dbReference>
<protein>
    <submittedName>
        <fullName evidence="8">DoxX family protein</fullName>
    </submittedName>
</protein>
<evidence type="ECO:0000256" key="3">
    <source>
        <dbReference type="ARBA" id="ARBA00022475"/>
    </source>
</evidence>
<organism evidence="8 9">
    <name type="scientific">Chitinimonas arctica</name>
    <dbReference type="NCBI Taxonomy" id="2594795"/>
    <lineage>
        <taxon>Bacteria</taxon>
        <taxon>Pseudomonadati</taxon>
        <taxon>Pseudomonadota</taxon>
        <taxon>Betaproteobacteria</taxon>
        <taxon>Neisseriales</taxon>
        <taxon>Chitinibacteraceae</taxon>
        <taxon>Chitinimonas</taxon>
    </lineage>
</organism>
<feature type="transmembrane region" description="Helical" evidence="7">
    <location>
        <begin position="129"/>
        <end position="151"/>
    </location>
</feature>
<keyword evidence="3" id="KW-1003">Cell membrane</keyword>
<evidence type="ECO:0000256" key="5">
    <source>
        <dbReference type="ARBA" id="ARBA00022989"/>
    </source>
</evidence>
<dbReference type="AlphaFoldDB" id="A0A516SGN3"/>
<sequence>MKTILQSGLAYGRCATTLIERWFAPVADLVARLYLARVFFSSGLTKLDDWDITIALFTDEYRTPLLPPEAAAVLGTAGELFFPVLLALGLAGRIGAIGLFGVNIMAVVSYWHVLGLPEQAASLTHHLNWGLLLALLIGHGPGKLSVDALILRIWPGLLDKSACGTSR</sequence>
<accession>A0A516SGN3</accession>
<evidence type="ECO:0000313" key="8">
    <source>
        <dbReference type="EMBL" id="QDQ27315.1"/>
    </source>
</evidence>
<keyword evidence="9" id="KW-1185">Reference proteome</keyword>
<dbReference type="KEGG" id="cari:FNU76_13590"/>
<evidence type="ECO:0000256" key="7">
    <source>
        <dbReference type="SAM" id="Phobius"/>
    </source>
</evidence>
<dbReference type="Proteomes" id="UP000317550">
    <property type="component" value="Chromosome"/>
</dbReference>
<comment type="subcellular location">
    <subcellularLocation>
        <location evidence="1">Cell membrane</location>
        <topology evidence="1">Multi-pass membrane protein</topology>
    </subcellularLocation>
</comment>
<comment type="similarity">
    <text evidence="2">Belongs to the DoxX family.</text>
</comment>
<dbReference type="Pfam" id="PF07681">
    <property type="entry name" value="DoxX"/>
    <property type="match status" value="1"/>
</dbReference>
<evidence type="ECO:0000256" key="6">
    <source>
        <dbReference type="ARBA" id="ARBA00023136"/>
    </source>
</evidence>
<keyword evidence="5 7" id="KW-1133">Transmembrane helix</keyword>
<dbReference type="EMBL" id="CP041730">
    <property type="protein sequence ID" value="QDQ27315.1"/>
    <property type="molecule type" value="Genomic_DNA"/>
</dbReference>
<evidence type="ECO:0000313" key="9">
    <source>
        <dbReference type="Proteomes" id="UP000317550"/>
    </source>
</evidence>
<evidence type="ECO:0000256" key="4">
    <source>
        <dbReference type="ARBA" id="ARBA00022692"/>
    </source>
</evidence>
<evidence type="ECO:0000256" key="2">
    <source>
        <dbReference type="ARBA" id="ARBA00006679"/>
    </source>
</evidence>
<dbReference type="OrthoDB" id="121744at2"/>
<dbReference type="PANTHER" id="PTHR33452:SF1">
    <property type="entry name" value="INNER MEMBRANE PROTEIN YPHA-RELATED"/>
    <property type="match status" value="1"/>
</dbReference>
<gene>
    <name evidence="8" type="ORF">FNU76_13590</name>
</gene>
<keyword evidence="4 7" id="KW-0812">Transmembrane</keyword>
<name>A0A516SGN3_9NEIS</name>
<dbReference type="InterPro" id="IPR032808">
    <property type="entry name" value="DoxX"/>
</dbReference>
<dbReference type="GO" id="GO:0005886">
    <property type="term" value="C:plasma membrane"/>
    <property type="evidence" value="ECO:0007669"/>
    <property type="project" value="UniProtKB-SubCell"/>
</dbReference>
<keyword evidence="6 7" id="KW-0472">Membrane</keyword>
<proteinExistence type="inferred from homology"/>
<reference evidence="9" key="1">
    <citation type="submission" date="2019-07" db="EMBL/GenBank/DDBJ databases">
        <title>Chitinimonas sp. nov., isolated from Ny-Alesund, arctica soil.</title>
        <authorList>
            <person name="Xu Q."/>
            <person name="Peng F."/>
        </authorList>
    </citation>
    <scope>NUCLEOTIDE SEQUENCE [LARGE SCALE GENOMIC DNA]</scope>
    <source>
        <strain evidence="9">R3-44</strain>
    </source>
</reference>
<evidence type="ECO:0000256" key="1">
    <source>
        <dbReference type="ARBA" id="ARBA00004651"/>
    </source>
</evidence>
<feature type="transmembrane region" description="Helical" evidence="7">
    <location>
        <begin position="97"/>
        <end position="117"/>
    </location>
</feature>
<dbReference type="PANTHER" id="PTHR33452">
    <property type="entry name" value="OXIDOREDUCTASE CATD-RELATED"/>
    <property type="match status" value="1"/>
</dbReference>
<dbReference type="InterPro" id="IPR051907">
    <property type="entry name" value="DoxX-like_oxidoreductase"/>
</dbReference>